<dbReference type="STRING" id="996166.SAMN05192554_10872"/>
<keyword evidence="3" id="KW-1185">Reference proteome</keyword>
<dbReference type="OrthoDB" id="118051at2157"/>
<keyword evidence="1" id="KW-1133">Transmembrane helix</keyword>
<gene>
    <name evidence="2" type="ORF">SAMN05192554_10872</name>
</gene>
<dbReference type="Proteomes" id="UP000199370">
    <property type="component" value="Unassembled WGS sequence"/>
</dbReference>
<keyword evidence="1" id="KW-0812">Transmembrane</keyword>
<organism evidence="2 3">
    <name type="scientific">Haloarchaeobius iranensis</name>
    <dbReference type="NCBI Taxonomy" id="996166"/>
    <lineage>
        <taxon>Archaea</taxon>
        <taxon>Methanobacteriati</taxon>
        <taxon>Methanobacteriota</taxon>
        <taxon>Stenosarchaea group</taxon>
        <taxon>Halobacteria</taxon>
        <taxon>Halobacteriales</taxon>
        <taxon>Halorubellaceae</taxon>
        <taxon>Haloarchaeobius</taxon>
    </lineage>
</organism>
<dbReference type="RefSeq" id="WP_089732938.1">
    <property type="nucleotide sequence ID" value="NZ_FNIA01000008.1"/>
</dbReference>
<evidence type="ECO:0008006" key="4">
    <source>
        <dbReference type="Google" id="ProtNLM"/>
    </source>
</evidence>
<proteinExistence type="predicted"/>
<reference evidence="2 3" key="1">
    <citation type="submission" date="2016-10" db="EMBL/GenBank/DDBJ databases">
        <authorList>
            <person name="de Groot N.N."/>
        </authorList>
    </citation>
    <scope>NUCLEOTIDE SEQUENCE [LARGE SCALE GENOMIC DNA]</scope>
    <source>
        <strain evidence="3">EB21,IBRC-M 10013,KCTC 4048</strain>
    </source>
</reference>
<dbReference type="InterPro" id="IPR055713">
    <property type="entry name" value="DUF7289"/>
</dbReference>
<accession>A0A1G9WI10</accession>
<evidence type="ECO:0000256" key="1">
    <source>
        <dbReference type="SAM" id="Phobius"/>
    </source>
</evidence>
<feature type="transmembrane region" description="Helical" evidence="1">
    <location>
        <begin position="12"/>
        <end position="33"/>
    </location>
</feature>
<evidence type="ECO:0000313" key="3">
    <source>
        <dbReference type="Proteomes" id="UP000199370"/>
    </source>
</evidence>
<dbReference type="EMBL" id="FNIA01000008">
    <property type="protein sequence ID" value="SDM83893.1"/>
    <property type="molecule type" value="Genomic_DNA"/>
</dbReference>
<evidence type="ECO:0000313" key="2">
    <source>
        <dbReference type="EMBL" id="SDM83893.1"/>
    </source>
</evidence>
<protein>
    <recommendedName>
        <fullName evidence="4">Flagellin N-terminal-like domain-containing protein</fullName>
    </recommendedName>
</protein>
<dbReference type="Pfam" id="PF23960">
    <property type="entry name" value="DUF7289"/>
    <property type="match status" value="1"/>
</dbReference>
<dbReference type="AlphaFoldDB" id="A0A1G9WI10"/>
<keyword evidence="1" id="KW-0472">Membrane</keyword>
<sequence length="248" mass="26677">MNVRDDRSVSDVLAFVLVFSIIITSVGLVYSIGFSSLNDFQESEQKTNAARAFDAFSSVFDDVEEGRAVARNGELRLSGGTIEVSRESEFDIRVENSTGDPIWSGTNTTGSLLYTVDGTTIGYENGGAFRQDGDASAMINEPSFLCDGDRAVVSLVVLRADDVTAQSGDGNVQIKARANRSTVLYSAQRGSANAESVNLSVTDSEFGDAWGRYLEDNGWSYDSGEYSCSADVVVIRVTVINVEIPAPR</sequence>
<name>A0A1G9WI10_9EURY</name>